<reference evidence="3" key="1">
    <citation type="submission" date="2017-09" db="EMBL/GenBank/DDBJ databases">
        <title>The Reconstruction of 2,631 Draft Metagenome-Assembled Genomes from the Global Oceans.</title>
        <authorList>
            <person name="Tully B.J."/>
            <person name="Graham E.D."/>
            <person name="Heidelberg J.F."/>
        </authorList>
    </citation>
    <scope>NUCLEOTIDE SEQUENCE [LARGE SCALE GENOMIC DNA]</scope>
</reference>
<name>A0A2D6M1S5_9ARCH</name>
<dbReference type="InterPro" id="IPR013096">
    <property type="entry name" value="Cupin_2"/>
</dbReference>
<comment type="caution">
    <text evidence="2">The sequence shown here is derived from an EMBL/GenBank/DDBJ whole genome shotgun (WGS) entry which is preliminary data.</text>
</comment>
<organism evidence="2 3">
    <name type="scientific">Candidatus Iainarchaeum sp</name>
    <dbReference type="NCBI Taxonomy" id="3101447"/>
    <lineage>
        <taxon>Archaea</taxon>
        <taxon>Candidatus Iainarchaeota</taxon>
        <taxon>Candidatus Iainarchaeia</taxon>
        <taxon>Candidatus Iainarchaeales</taxon>
        <taxon>Candidatus Iainarchaeaceae</taxon>
        <taxon>Candidatus Iainarchaeum</taxon>
    </lineage>
</organism>
<protein>
    <submittedName>
        <fullName evidence="2">Cupin</fullName>
    </submittedName>
</protein>
<dbReference type="Pfam" id="PF07883">
    <property type="entry name" value="Cupin_2"/>
    <property type="match status" value="1"/>
</dbReference>
<dbReference type="InterPro" id="IPR014710">
    <property type="entry name" value="RmlC-like_jellyroll"/>
</dbReference>
<evidence type="ECO:0000313" key="2">
    <source>
        <dbReference type="EMBL" id="MAG22388.1"/>
    </source>
</evidence>
<evidence type="ECO:0000313" key="3">
    <source>
        <dbReference type="Proteomes" id="UP000226592"/>
    </source>
</evidence>
<dbReference type="Proteomes" id="UP000226592">
    <property type="component" value="Unassembled WGS sequence"/>
</dbReference>
<dbReference type="EMBL" id="NZBU01000012">
    <property type="protein sequence ID" value="MAG22388.1"/>
    <property type="molecule type" value="Genomic_DNA"/>
</dbReference>
<sequence>MINMDEKINELIEYPKKGILSKDIVKNDKLNITLFCMAKGTDISNHTSTKQGFVYVIEGDGIFNLEGKDIPMLPGVFIYMKENAVHSLKANENTSFILALTNG</sequence>
<dbReference type="Gene3D" id="2.60.120.10">
    <property type="entry name" value="Jelly Rolls"/>
    <property type="match status" value="1"/>
</dbReference>
<feature type="domain" description="Cupin type-2" evidence="1">
    <location>
        <begin position="34"/>
        <end position="95"/>
    </location>
</feature>
<dbReference type="PANTHER" id="PTHR37694">
    <property type="entry name" value="SLR8022 PROTEIN"/>
    <property type="match status" value="1"/>
</dbReference>
<dbReference type="SUPFAM" id="SSF51182">
    <property type="entry name" value="RmlC-like cupins"/>
    <property type="match status" value="1"/>
</dbReference>
<dbReference type="PANTHER" id="PTHR37694:SF1">
    <property type="entry name" value="SLR8022 PROTEIN"/>
    <property type="match status" value="1"/>
</dbReference>
<dbReference type="AlphaFoldDB" id="A0A2D6M1S5"/>
<dbReference type="InterPro" id="IPR011051">
    <property type="entry name" value="RmlC_Cupin_sf"/>
</dbReference>
<evidence type="ECO:0000259" key="1">
    <source>
        <dbReference type="Pfam" id="PF07883"/>
    </source>
</evidence>
<proteinExistence type="predicted"/>
<gene>
    <name evidence="2" type="ORF">CL943_03755</name>
</gene>
<accession>A0A2D6M1S5</accession>
<dbReference type="CDD" id="cd02230">
    <property type="entry name" value="cupin_HP0902-like"/>
    <property type="match status" value="1"/>
</dbReference>